<dbReference type="RefSeq" id="WP_008902693.1">
    <property type="nucleotide sequence ID" value="NZ_GL397071.1"/>
</dbReference>
<name>E0NP29_9FIRM</name>
<dbReference type="eggNOG" id="COG1399">
    <property type="taxonomic scope" value="Bacteria"/>
</dbReference>
<comment type="caution">
    <text evidence="1">The sequence shown here is derived from an EMBL/GenBank/DDBJ whole genome shotgun (WGS) entry which is preliminary data.</text>
</comment>
<dbReference type="AlphaFoldDB" id="E0NP29"/>
<dbReference type="HOGENOM" id="CLU_100236_1_1_9"/>
<dbReference type="STRING" id="862517.HMPREF9225_1918"/>
<proteinExistence type="predicted"/>
<dbReference type="EMBL" id="AEEH01000053">
    <property type="protein sequence ID" value="EFM24497.1"/>
    <property type="molecule type" value="Genomic_DNA"/>
</dbReference>
<dbReference type="Proteomes" id="UP000003280">
    <property type="component" value="Unassembled WGS sequence"/>
</dbReference>
<dbReference type="Pfam" id="PF02620">
    <property type="entry name" value="YceD"/>
    <property type="match status" value="1"/>
</dbReference>
<reference evidence="1 2" key="1">
    <citation type="submission" date="2010-07" db="EMBL/GenBank/DDBJ databases">
        <authorList>
            <person name="Muzny D."/>
            <person name="Qin X."/>
            <person name="Deng J."/>
            <person name="Jiang H."/>
            <person name="Liu Y."/>
            <person name="Qu J."/>
            <person name="Song X.-Z."/>
            <person name="Zhang L."/>
            <person name="Thornton R."/>
            <person name="Coyle M."/>
            <person name="Francisco L."/>
            <person name="Jackson L."/>
            <person name="Javaid M."/>
            <person name="Korchina V."/>
            <person name="Kovar C."/>
            <person name="Mata R."/>
            <person name="Mathew T."/>
            <person name="Ngo R."/>
            <person name="Nguyen L."/>
            <person name="Nguyen N."/>
            <person name="Okwuonu G."/>
            <person name="Ongeri F."/>
            <person name="Pham C."/>
            <person name="Simmons D."/>
            <person name="Wilczek-Boney K."/>
            <person name="Hale W."/>
            <person name="Jakkamsetti A."/>
            <person name="Pham P."/>
            <person name="Ruth R."/>
            <person name="San Lucas F."/>
            <person name="Warren J."/>
            <person name="Zhang J."/>
            <person name="Zhao Z."/>
            <person name="Zhou C."/>
            <person name="Zhu D."/>
            <person name="Lee S."/>
            <person name="Bess C."/>
            <person name="Blankenburg K."/>
            <person name="Forbes L."/>
            <person name="Fu Q."/>
            <person name="Gubbala S."/>
            <person name="Hirani K."/>
            <person name="Jayaseelan J.C."/>
            <person name="Lara F."/>
            <person name="Munidasa M."/>
            <person name="Palculict T."/>
            <person name="Patil S."/>
            <person name="Pu L.-L."/>
            <person name="Saada N."/>
            <person name="Tang L."/>
            <person name="Weissenberger G."/>
            <person name="Zhu Y."/>
            <person name="Hemphill L."/>
            <person name="Shang Y."/>
            <person name="Youmans B."/>
            <person name="Ayvaz T."/>
            <person name="Ross M."/>
            <person name="Santibanez J."/>
            <person name="Aqrawi P."/>
            <person name="Gross S."/>
            <person name="Joshi V."/>
            <person name="Fowler G."/>
            <person name="Nazareth L."/>
            <person name="Reid J."/>
            <person name="Worley K."/>
            <person name="Petrosino J."/>
            <person name="Highlander S."/>
            <person name="Gibbs R."/>
        </authorList>
    </citation>
    <scope>NUCLEOTIDE SEQUENCE [LARGE SCALE GENOMIC DNA]</scope>
    <source>
        <strain evidence="1 2">ATCC BAA-1640</strain>
    </source>
</reference>
<keyword evidence="2" id="KW-1185">Reference proteome</keyword>
<dbReference type="InterPro" id="IPR003772">
    <property type="entry name" value="YceD"/>
</dbReference>
<evidence type="ECO:0000313" key="2">
    <source>
        <dbReference type="Proteomes" id="UP000003280"/>
    </source>
</evidence>
<gene>
    <name evidence="1" type="ORF">HMPREF9225_1918</name>
</gene>
<evidence type="ECO:0008006" key="3">
    <source>
        <dbReference type="Google" id="ProtNLM"/>
    </source>
</evidence>
<accession>E0NP29</accession>
<dbReference type="OrthoDB" id="9790372at2"/>
<sequence length="174" mass="20230">MILNVKNFLESPDKTWEIKGFLEENESDYVLDGIDIEFPIEYKGVLYNLNPEIKLDLYMKYKYNTSCDRCLKKLQKDVESFVCCYFIKDLGNLEDYDDAMTEYFELKADGIDLSDIIISQVISDTNNKHLCSENCKGLCPKCGKDLNEGPCDCEHEREIDPRFEGLLNLFNEEV</sequence>
<organism evidence="1 2">
    <name type="scientific">Peptoniphilus duerdenii ATCC BAA-1640</name>
    <dbReference type="NCBI Taxonomy" id="862517"/>
    <lineage>
        <taxon>Bacteria</taxon>
        <taxon>Bacillati</taxon>
        <taxon>Bacillota</taxon>
        <taxon>Tissierellia</taxon>
        <taxon>Tissierellales</taxon>
        <taxon>Peptoniphilaceae</taxon>
        <taxon>Peptoniphilus</taxon>
    </lineage>
</organism>
<evidence type="ECO:0000313" key="1">
    <source>
        <dbReference type="EMBL" id="EFM24497.1"/>
    </source>
</evidence>
<protein>
    <recommendedName>
        <fullName evidence="3">ACR, COG1399</fullName>
    </recommendedName>
</protein>